<sequence length="225" mass="24710">MLSTFLPAASSTDASISPITLTSEATRWQKISSSITSALNSSLENFNIEFQKSNDANTSEVLPKTVLDTLPLQQSLSPLSTLLDTQRTKMYLSPSTQESEVNLLETYLSSSTPESDINYTLFASSLSNLQLAESFLSQSTSESRFKDNVILTTDAIASTHALSTFNQVSEFNFNDEKAVSKETVSNSKHIMPSELKGNKANISVEQISVTNVEPHGMKIQKTFHR</sequence>
<evidence type="ECO:0000313" key="2">
    <source>
        <dbReference type="Proteomes" id="UP000276776"/>
    </source>
</evidence>
<evidence type="ECO:0000313" key="3">
    <source>
        <dbReference type="WBParaSite" id="TCLT_0000366201-mRNA-1"/>
    </source>
</evidence>
<reference evidence="1 2" key="2">
    <citation type="submission" date="2018-11" db="EMBL/GenBank/DDBJ databases">
        <authorList>
            <consortium name="Pathogen Informatics"/>
        </authorList>
    </citation>
    <scope>NUCLEOTIDE SEQUENCE [LARGE SCALE GENOMIC DNA]</scope>
</reference>
<reference evidence="3" key="1">
    <citation type="submission" date="2017-02" db="UniProtKB">
        <authorList>
            <consortium name="WormBaseParasite"/>
        </authorList>
    </citation>
    <scope>IDENTIFICATION</scope>
</reference>
<gene>
    <name evidence="1" type="ORF">TCLT_LOCUS3651</name>
</gene>
<protein>
    <submittedName>
        <fullName evidence="3">Orphan protein</fullName>
    </submittedName>
</protein>
<dbReference type="WBParaSite" id="TCLT_0000366201-mRNA-1">
    <property type="protein sequence ID" value="TCLT_0000366201-mRNA-1"/>
    <property type="gene ID" value="TCLT_0000366201"/>
</dbReference>
<dbReference type="EMBL" id="UYYF01002122">
    <property type="protein sequence ID" value="VDN00301.1"/>
    <property type="molecule type" value="Genomic_DNA"/>
</dbReference>
<name>A0A0N5CTV0_THECL</name>
<evidence type="ECO:0000313" key="1">
    <source>
        <dbReference type="EMBL" id="VDN00301.1"/>
    </source>
</evidence>
<proteinExistence type="predicted"/>
<dbReference type="Proteomes" id="UP000276776">
    <property type="component" value="Unassembled WGS sequence"/>
</dbReference>
<dbReference type="AlphaFoldDB" id="A0A0N5CTV0"/>
<keyword evidence="2" id="KW-1185">Reference proteome</keyword>
<accession>A0A0N5CTV0</accession>
<organism evidence="3">
    <name type="scientific">Thelazia callipaeda</name>
    <name type="common">Oriental eyeworm</name>
    <name type="synonym">Parasitic nematode</name>
    <dbReference type="NCBI Taxonomy" id="103827"/>
    <lineage>
        <taxon>Eukaryota</taxon>
        <taxon>Metazoa</taxon>
        <taxon>Ecdysozoa</taxon>
        <taxon>Nematoda</taxon>
        <taxon>Chromadorea</taxon>
        <taxon>Rhabditida</taxon>
        <taxon>Spirurina</taxon>
        <taxon>Spiruromorpha</taxon>
        <taxon>Thelazioidea</taxon>
        <taxon>Thelaziidae</taxon>
        <taxon>Thelazia</taxon>
    </lineage>
</organism>